<feature type="chain" id="PRO_5035243114" description="Ig-like domain-containing protein" evidence="3">
    <location>
        <begin position="23"/>
        <end position="453"/>
    </location>
</feature>
<evidence type="ECO:0000313" key="5">
    <source>
        <dbReference type="EMBL" id="CAG7684684.1"/>
    </source>
</evidence>
<feature type="signal peptide" evidence="3">
    <location>
        <begin position="1"/>
        <end position="22"/>
    </location>
</feature>
<feature type="domain" description="Ig-like" evidence="4">
    <location>
        <begin position="225"/>
        <end position="319"/>
    </location>
</feature>
<dbReference type="Pfam" id="PF07679">
    <property type="entry name" value="I-set"/>
    <property type="match status" value="2"/>
</dbReference>
<dbReference type="InterPro" id="IPR013098">
    <property type="entry name" value="Ig_I-set"/>
</dbReference>
<dbReference type="GO" id="GO:0098609">
    <property type="term" value="P:cell-cell adhesion"/>
    <property type="evidence" value="ECO:0007669"/>
    <property type="project" value="TreeGrafter"/>
</dbReference>
<dbReference type="Proteomes" id="UP000708208">
    <property type="component" value="Unassembled WGS sequence"/>
</dbReference>
<name>A0A8J2NIA2_9HEXA</name>
<dbReference type="InterPro" id="IPR003598">
    <property type="entry name" value="Ig_sub2"/>
</dbReference>
<dbReference type="InterPro" id="IPR007110">
    <property type="entry name" value="Ig-like_dom"/>
</dbReference>
<dbReference type="InterPro" id="IPR003599">
    <property type="entry name" value="Ig_sub"/>
</dbReference>
<dbReference type="SMART" id="SM00408">
    <property type="entry name" value="IGc2"/>
    <property type="match status" value="3"/>
</dbReference>
<keyword evidence="1" id="KW-1015">Disulfide bond</keyword>
<evidence type="ECO:0000256" key="3">
    <source>
        <dbReference type="SAM" id="SignalP"/>
    </source>
</evidence>
<gene>
    <name evidence="5" type="ORF">AFUS01_LOCUS3086</name>
</gene>
<dbReference type="Pfam" id="PF13927">
    <property type="entry name" value="Ig_3"/>
    <property type="match status" value="2"/>
</dbReference>
<dbReference type="EMBL" id="CAJVCH010018178">
    <property type="protein sequence ID" value="CAG7684684.1"/>
    <property type="molecule type" value="Genomic_DNA"/>
</dbReference>
<dbReference type="PANTHER" id="PTHR44170:SF6">
    <property type="entry name" value="CONTACTIN"/>
    <property type="match status" value="1"/>
</dbReference>
<evidence type="ECO:0000256" key="1">
    <source>
        <dbReference type="ARBA" id="ARBA00023157"/>
    </source>
</evidence>
<dbReference type="PROSITE" id="PS50835">
    <property type="entry name" value="IG_LIKE"/>
    <property type="match status" value="4"/>
</dbReference>
<keyword evidence="3" id="KW-0732">Signal</keyword>
<comment type="caution">
    <text evidence="5">The sequence shown here is derived from an EMBL/GenBank/DDBJ whole genome shotgun (WGS) entry which is preliminary data.</text>
</comment>
<keyword evidence="2" id="KW-0393">Immunoglobulin domain</keyword>
<evidence type="ECO:0000259" key="4">
    <source>
        <dbReference type="PROSITE" id="PS50835"/>
    </source>
</evidence>
<proteinExistence type="predicted"/>
<feature type="non-terminal residue" evidence="5">
    <location>
        <position position="1"/>
    </location>
</feature>
<protein>
    <recommendedName>
        <fullName evidence="4">Ig-like domain-containing protein</fullName>
    </recommendedName>
</protein>
<evidence type="ECO:0000313" key="6">
    <source>
        <dbReference type="Proteomes" id="UP000708208"/>
    </source>
</evidence>
<feature type="domain" description="Ig-like" evidence="4">
    <location>
        <begin position="324"/>
        <end position="408"/>
    </location>
</feature>
<dbReference type="CDD" id="cd00096">
    <property type="entry name" value="Ig"/>
    <property type="match status" value="1"/>
</dbReference>
<organism evidence="5 6">
    <name type="scientific">Allacma fusca</name>
    <dbReference type="NCBI Taxonomy" id="39272"/>
    <lineage>
        <taxon>Eukaryota</taxon>
        <taxon>Metazoa</taxon>
        <taxon>Ecdysozoa</taxon>
        <taxon>Arthropoda</taxon>
        <taxon>Hexapoda</taxon>
        <taxon>Collembola</taxon>
        <taxon>Symphypleona</taxon>
        <taxon>Sminthuridae</taxon>
        <taxon>Allacma</taxon>
    </lineage>
</organism>
<keyword evidence="6" id="KW-1185">Reference proteome</keyword>
<evidence type="ECO:0000256" key="2">
    <source>
        <dbReference type="ARBA" id="ARBA00023319"/>
    </source>
</evidence>
<dbReference type="OrthoDB" id="8923679at2759"/>
<sequence>MMSIWSLWSFLWIILISTLTGGDHLENNQLQAPRFITQPSAAGSIVSEGRTKILQCQALGIPQPMYKWLKDGQPLGDFSVDHFYKIQSSTRSDAGDYQCIARNDAGAIYSDKITVTVAYMTSFSAQENTTILVRMGEAAILILPKISSNPPPSVQWQARDNTLLYGSKFAKTLDHRQIILDINGADQKDYRARVTNTQLGQEETSGYVHIVISNPDDNIPEQIAPSIIVPPQDAHVVKGQSELELECIANARPLHLLEIIWLKDGVPVETANIPTSFNDLWNRTLTLLRIDPSHAGEYTCQAKLRNSAYPVQSATARVSVLEKPNFVNTLPTETFGEFGKEMTLHCPVIGIPKPNVTWFKDTANVYGMPGYAMDVETGSLTIYYLRAQDGGVYQCWAQNSVGEANAYTWLRVKTSPPVLIKGPETKTVLEGNDVTLFCEVEGAPLPNVTWSRN</sequence>
<dbReference type="PANTHER" id="PTHR44170">
    <property type="entry name" value="PROTEIN SIDEKICK"/>
    <property type="match status" value="1"/>
</dbReference>
<dbReference type="FunFam" id="2.60.40.10:FF:000032">
    <property type="entry name" value="palladin isoform X1"/>
    <property type="match status" value="2"/>
</dbReference>
<dbReference type="AlphaFoldDB" id="A0A8J2NIA2"/>
<dbReference type="SMART" id="SM00409">
    <property type="entry name" value="IG"/>
    <property type="match status" value="4"/>
</dbReference>
<reference evidence="5" key="1">
    <citation type="submission" date="2021-06" db="EMBL/GenBank/DDBJ databases">
        <authorList>
            <person name="Hodson N. C."/>
            <person name="Mongue J. A."/>
            <person name="Jaron S. K."/>
        </authorList>
    </citation>
    <scope>NUCLEOTIDE SEQUENCE</scope>
</reference>
<feature type="domain" description="Ig-like" evidence="4">
    <location>
        <begin position="33"/>
        <end position="116"/>
    </location>
</feature>
<feature type="domain" description="Ig-like" evidence="4">
    <location>
        <begin position="417"/>
        <end position="453"/>
    </location>
</feature>
<accession>A0A8J2NIA2</accession>